<comment type="caution">
    <text evidence="9">The sequence shown here is derived from an EMBL/GenBank/DDBJ whole genome shotgun (WGS) entry which is preliminary data.</text>
</comment>
<dbReference type="Pfam" id="PF07690">
    <property type="entry name" value="MFS_1"/>
    <property type="match status" value="1"/>
</dbReference>
<dbReference type="AlphaFoldDB" id="A0A7W9V2H7"/>
<evidence type="ECO:0000256" key="5">
    <source>
        <dbReference type="ARBA" id="ARBA00022989"/>
    </source>
</evidence>
<evidence type="ECO:0000313" key="10">
    <source>
        <dbReference type="Proteomes" id="UP000588098"/>
    </source>
</evidence>
<keyword evidence="3" id="KW-1003">Cell membrane</keyword>
<dbReference type="PANTHER" id="PTHR23517">
    <property type="entry name" value="RESISTANCE PROTEIN MDTM, PUTATIVE-RELATED-RELATED"/>
    <property type="match status" value="1"/>
</dbReference>
<feature type="domain" description="Major facilitator superfamily (MFS) profile" evidence="8">
    <location>
        <begin position="218"/>
        <end position="419"/>
    </location>
</feature>
<dbReference type="InterPro" id="IPR050171">
    <property type="entry name" value="MFS_Transporters"/>
</dbReference>
<feature type="transmembrane region" description="Helical" evidence="7">
    <location>
        <begin position="58"/>
        <end position="75"/>
    </location>
</feature>
<evidence type="ECO:0000313" key="9">
    <source>
        <dbReference type="EMBL" id="MBB5940305.1"/>
    </source>
</evidence>
<evidence type="ECO:0000259" key="8">
    <source>
        <dbReference type="PROSITE" id="PS50850"/>
    </source>
</evidence>
<comment type="subcellular location">
    <subcellularLocation>
        <location evidence="1">Cell membrane</location>
        <topology evidence="1">Multi-pass membrane protein</topology>
    </subcellularLocation>
</comment>
<evidence type="ECO:0000256" key="6">
    <source>
        <dbReference type="ARBA" id="ARBA00023136"/>
    </source>
</evidence>
<evidence type="ECO:0000256" key="4">
    <source>
        <dbReference type="ARBA" id="ARBA00022692"/>
    </source>
</evidence>
<feature type="transmembrane region" description="Helical" evidence="7">
    <location>
        <begin position="341"/>
        <end position="361"/>
    </location>
</feature>
<feature type="transmembrane region" description="Helical" evidence="7">
    <location>
        <begin position="179"/>
        <end position="196"/>
    </location>
</feature>
<protein>
    <submittedName>
        <fullName evidence="9">Putative MFS family arabinose efflux permease</fullName>
    </submittedName>
</protein>
<evidence type="ECO:0000256" key="3">
    <source>
        <dbReference type="ARBA" id="ARBA00022475"/>
    </source>
</evidence>
<keyword evidence="4 7" id="KW-0812">Transmembrane</keyword>
<organism evidence="9 10">
    <name type="scientific">Streptomyces zagrosensis</name>
    <dbReference type="NCBI Taxonomy" id="1042984"/>
    <lineage>
        <taxon>Bacteria</taxon>
        <taxon>Bacillati</taxon>
        <taxon>Actinomycetota</taxon>
        <taxon>Actinomycetes</taxon>
        <taxon>Kitasatosporales</taxon>
        <taxon>Streptomycetaceae</taxon>
        <taxon>Streptomyces</taxon>
    </lineage>
</organism>
<dbReference type="GO" id="GO:0022857">
    <property type="term" value="F:transmembrane transporter activity"/>
    <property type="evidence" value="ECO:0007669"/>
    <property type="project" value="InterPro"/>
</dbReference>
<feature type="transmembrane region" description="Helical" evidence="7">
    <location>
        <begin position="151"/>
        <end position="173"/>
    </location>
</feature>
<dbReference type="EMBL" id="JACHJL010000039">
    <property type="protein sequence ID" value="MBB5940305.1"/>
    <property type="molecule type" value="Genomic_DNA"/>
</dbReference>
<name>A0A7W9V2H7_9ACTN</name>
<keyword evidence="5 7" id="KW-1133">Transmembrane helix</keyword>
<dbReference type="Gene3D" id="1.20.1250.20">
    <property type="entry name" value="MFS general substrate transporter like domains"/>
    <property type="match status" value="2"/>
</dbReference>
<evidence type="ECO:0000256" key="2">
    <source>
        <dbReference type="ARBA" id="ARBA00022448"/>
    </source>
</evidence>
<dbReference type="InterPro" id="IPR020846">
    <property type="entry name" value="MFS_dom"/>
</dbReference>
<dbReference type="InterPro" id="IPR036259">
    <property type="entry name" value="MFS_trans_sf"/>
</dbReference>
<feature type="transmembrane region" description="Helical" evidence="7">
    <location>
        <begin position="217"/>
        <end position="236"/>
    </location>
</feature>
<feature type="transmembrane region" description="Helical" evidence="7">
    <location>
        <begin position="373"/>
        <end position="392"/>
    </location>
</feature>
<dbReference type="GO" id="GO:0005886">
    <property type="term" value="C:plasma membrane"/>
    <property type="evidence" value="ECO:0007669"/>
    <property type="project" value="UniProtKB-SubCell"/>
</dbReference>
<keyword evidence="10" id="KW-1185">Reference proteome</keyword>
<evidence type="ECO:0000256" key="7">
    <source>
        <dbReference type="SAM" id="Phobius"/>
    </source>
</evidence>
<feature type="transmembrane region" description="Helical" evidence="7">
    <location>
        <begin position="292"/>
        <end position="318"/>
    </location>
</feature>
<keyword evidence="6 7" id="KW-0472">Membrane</keyword>
<dbReference type="PROSITE" id="PS50850">
    <property type="entry name" value="MFS"/>
    <property type="match status" value="1"/>
</dbReference>
<proteinExistence type="predicted"/>
<feature type="transmembrane region" description="Helical" evidence="7">
    <location>
        <begin position="24"/>
        <end position="46"/>
    </location>
</feature>
<dbReference type="InterPro" id="IPR011701">
    <property type="entry name" value="MFS"/>
</dbReference>
<dbReference type="SUPFAM" id="SSF103473">
    <property type="entry name" value="MFS general substrate transporter"/>
    <property type="match status" value="2"/>
</dbReference>
<accession>A0A7W9V2H7</accession>
<dbReference type="Proteomes" id="UP000588098">
    <property type="component" value="Unassembled WGS sequence"/>
</dbReference>
<sequence length="419" mass="43275">MPTTEALMQRVLGAEIPQPARRPLLSIGVNFAALSVFATFFGPWLVGELGATTGEASTAYIAAGLSGVAGGYLGGRITDRFGPRPAVLLGSAGQAVGCAVLLLPGIGARTACAVLVAVTFLQPLRGVAQRIALVDAAPDIPSEGLFAGYRLVINVATFAGPLLGAGLVVHGWWLLHLEVTLLYALSLLTALRVPYRPPAAARPVARGRSRSTALGDWRLYALMLAATSAWTVVYMYETVLPIALTQSYGFSPATWGVVYALGPVLVVLLQLRVSRWTAGVSPRLRLTAGTAVMGAAFLVLPLSAALWAVVIVVITFLIGDMVWGPASEDAPLRLAPAQHRGAYVGVLTASIWLGSALAPGVGLPLREAHGDTVLWGVVFGLALLSGAVYVATDLLATGRAGSKAAPETDAGTANGVNSS</sequence>
<evidence type="ECO:0000256" key="1">
    <source>
        <dbReference type="ARBA" id="ARBA00004651"/>
    </source>
</evidence>
<dbReference type="PANTHER" id="PTHR23517:SF2">
    <property type="entry name" value="MULTIDRUG RESISTANCE PROTEIN MDTH"/>
    <property type="match status" value="1"/>
</dbReference>
<keyword evidence="2" id="KW-0813">Transport</keyword>
<feature type="transmembrane region" description="Helical" evidence="7">
    <location>
        <begin position="248"/>
        <end position="271"/>
    </location>
</feature>
<gene>
    <name evidence="9" type="ORF">FHS42_007403</name>
</gene>
<reference evidence="9 10" key="1">
    <citation type="submission" date="2020-08" db="EMBL/GenBank/DDBJ databases">
        <title>Genomic Encyclopedia of Type Strains, Phase III (KMG-III): the genomes of soil and plant-associated and newly described type strains.</title>
        <authorList>
            <person name="Whitman W."/>
        </authorList>
    </citation>
    <scope>NUCLEOTIDE SEQUENCE [LARGE SCALE GENOMIC DNA]</scope>
    <source>
        <strain evidence="9 10">CECT 8305</strain>
    </source>
</reference>
<dbReference type="RefSeq" id="WP_184580324.1">
    <property type="nucleotide sequence ID" value="NZ_JACHJL010000039.1"/>
</dbReference>